<dbReference type="InterPro" id="IPR014914">
    <property type="entry name" value="RES_dom"/>
</dbReference>
<proteinExistence type="predicted"/>
<dbReference type="Pfam" id="PF08808">
    <property type="entry name" value="RES"/>
    <property type="match status" value="1"/>
</dbReference>
<accession>A0ABW8QP80</accession>
<comment type="caution">
    <text evidence="2">The sequence shown here is derived from an EMBL/GenBank/DDBJ whole genome shotgun (WGS) entry which is preliminary data.</text>
</comment>
<evidence type="ECO:0000259" key="1">
    <source>
        <dbReference type="Pfam" id="PF08808"/>
    </source>
</evidence>
<dbReference type="RefSeq" id="WP_406550670.1">
    <property type="nucleotide sequence ID" value="NZ_JBJHGH010000002.1"/>
</dbReference>
<feature type="domain" description="RES" evidence="1">
    <location>
        <begin position="53"/>
        <end position="227"/>
    </location>
</feature>
<reference evidence="2 3" key="1">
    <citation type="submission" date="2024-11" db="EMBL/GenBank/DDBJ databases">
        <title>Draft genomes of five putative biosurfactant-producing Serratia sp. isolates from Laguna de Bay, Philippines.</title>
        <authorList>
            <person name="Lantican N."/>
            <person name="Barredo G.A."/>
            <person name="Rosana A."/>
            <person name="Siababa A.C."/>
            <person name="Montecillo A."/>
        </authorList>
    </citation>
    <scope>NUCLEOTIDE SEQUENCE [LARGE SCALE GENOMIC DNA]</scope>
    <source>
        <strain evidence="2 3">WS11a</strain>
    </source>
</reference>
<evidence type="ECO:0000313" key="3">
    <source>
        <dbReference type="Proteomes" id="UP001622968"/>
    </source>
</evidence>
<organism evidence="2 3">
    <name type="scientific">Serratia sarumanii</name>
    <dbReference type="NCBI Taxonomy" id="3020826"/>
    <lineage>
        <taxon>Bacteria</taxon>
        <taxon>Pseudomonadati</taxon>
        <taxon>Pseudomonadota</taxon>
        <taxon>Gammaproteobacteria</taxon>
        <taxon>Enterobacterales</taxon>
        <taxon>Yersiniaceae</taxon>
        <taxon>Serratia</taxon>
    </lineage>
</organism>
<sequence length="273" mass="30929">MSESKNLLDIEYIHKISDKIRESESEDFVENSLAFLLSFYDLINFSFAYDTPLFRARKTESGKGFTSTSDIYYPPKHLTNIGRLNEKGTPFLYLSLSLDTALTEIGAKDGDIIQASGFMLKNNSLTLGVIGESFRSSRGRASILDKESATIISNFIRKLSIKDRKLALSYLYTDLFFDEILRSKNAKKTNYIHSRILSRNIFNKYPNLDGLLYHSVASLASLNVALPSKKADTSIGLVDTMLLKVIKAYPYGLYDIEFIKKPKNILRNGNIIW</sequence>
<keyword evidence="3" id="KW-1185">Reference proteome</keyword>
<name>A0ABW8QP80_9GAMM</name>
<evidence type="ECO:0000313" key="2">
    <source>
        <dbReference type="EMBL" id="MFK8976700.1"/>
    </source>
</evidence>
<dbReference type="EMBL" id="JBJHGH010000002">
    <property type="protein sequence ID" value="MFK8976700.1"/>
    <property type="molecule type" value="Genomic_DNA"/>
</dbReference>
<gene>
    <name evidence="2" type="ORF">ACJBEI_15920</name>
</gene>
<dbReference type="Proteomes" id="UP001622968">
    <property type="component" value="Unassembled WGS sequence"/>
</dbReference>
<protein>
    <submittedName>
        <fullName evidence="2">RES domain-containing protein</fullName>
    </submittedName>
</protein>